<protein>
    <submittedName>
        <fullName evidence="2">Uncharacterized protein</fullName>
    </submittedName>
</protein>
<evidence type="ECO:0000313" key="2">
    <source>
        <dbReference type="EMBL" id="RHA37743.1"/>
    </source>
</evidence>
<keyword evidence="1" id="KW-0812">Transmembrane</keyword>
<evidence type="ECO:0000313" key="3">
    <source>
        <dbReference type="Proteomes" id="UP000283374"/>
    </source>
</evidence>
<keyword evidence="1" id="KW-0472">Membrane</keyword>
<name>A0A413RHR7_9CELL</name>
<sequence>MAALPSAPQWARWLRPVAVVGIALGAVVVALMALVLMVVGMSDPAVPWVGLTPGADGAPNLVVQREGARGVTEVSLEAETSFDVLWSVERVSDEVWDGVIPVGGVPRGFEERVPAGTESFPAGSTIVVTNGCYGSYVTMPRGALTPGAITTDDGVLDVDEFSADGSAFSSCGPDDLKTPLAIAGGGVVLLLGGIVLLVATARRRVT</sequence>
<feature type="transmembrane region" description="Helical" evidence="1">
    <location>
        <begin position="17"/>
        <end position="39"/>
    </location>
</feature>
<dbReference type="AlphaFoldDB" id="A0A413RHR7"/>
<keyword evidence="1" id="KW-1133">Transmembrane helix</keyword>
<keyword evidence="3" id="KW-1185">Reference proteome</keyword>
<dbReference type="EMBL" id="QWKP01000220">
    <property type="protein sequence ID" value="RHA37743.1"/>
    <property type="molecule type" value="Genomic_DNA"/>
</dbReference>
<dbReference type="Proteomes" id="UP000283374">
    <property type="component" value="Unassembled WGS sequence"/>
</dbReference>
<organism evidence="2 3">
    <name type="scientific">Cellulomonas rhizosphaerae</name>
    <dbReference type="NCBI Taxonomy" id="2293719"/>
    <lineage>
        <taxon>Bacteria</taxon>
        <taxon>Bacillati</taxon>
        <taxon>Actinomycetota</taxon>
        <taxon>Actinomycetes</taxon>
        <taxon>Micrococcales</taxon>
        <taxon>Cellulomonadaceae</taxon>
        <taxon>Cellulomonas</taxon>
    </lineage>
</organism>
<gene>
    <name evidence="2" type="ORF">D1825_16000</name>
</gene>
<reference evidence="2 3" key="1">
    <citation type="submission" date="2018-08" db="EMBL/GenBank/DDBJ databases">
        <title>Cellulomonas rhizosphaerae sp. nov., a novel actinomycete isolated from soil.</title>
        <authorList>
            <person name="Tian Y."/>
        </authorList>
    </citation>
    <scope>NUCLEOTIDE SEQUENCE [LARGE SCALE GENOMIC DNA]</scope>
    <source>
        <strain evidence="2 3">NEAU-TCZ24</strain>
    </source>
</reference>
<feature type="transmembrane region" description="Helical" evidence="1">
    <location>
        <begin position="180"/>
        <end position="201"/>
    </location>
</feature>
<accession>A0A413RHR7</accession>
<proteinExistence type="predicted"/>
<evidence type="ECO:0000256" key="1">
    <source>
        <dbReference type="SAM" id="Phobius"/>
    </source>
</evidence>
<comment type="caution">
    <text evidence="2">The sequence shown here is derived from an EMBL/GenBank/DDBJ whole genome shotgun (WGS) entry which is preliminary data.</text>
</comment>